<sequence length="249" mass="26909">MAHPSASILVVEDSPAQARLLGACLTQLGLPLLGPAATASAALALCATAWPALAVIDLGLEAGNDGVELAQQLQQRAPLPLIFISATDDTELLARARALQPVAILPKPFTITSLRRMVELGLYGQARTPLDWQPGSGAEPAPSPWLFVRERDVLMRLALADITCVHTEQKHAVLTLVSGRRHSVRTPLAELLLSLPDTFVQVHRSWLVNLNYVEYVDPVAGIVRLPGALEAPLGRTYRDELLRRLPLIS</sequence>
<evidence type="ECO:0000259" key="3">
    <source>
        <dbReference type="PROSITE" id="PS50110"/>
    </source>
</evidence>
<dbReference type="Proteomes" id="UP000317624">
    <property type="component" value="Unassembled WGS sequence"/>
</dbReference>
<dbReference type="InterPro" id="IPR011006">
    <property type="entry name" value="CheY-like_superfamily"/>
</dbReference>
<dbReference type="InterPro" id="IPR007492">
    <property type="entry name" value="LytTR_DNA-bd_dom"/>
</dbReference>
<dbReference type="EMBL" id="VMRJ01000006">
    <property type="protein sequence ID" value="TVT37662.1"/>
    <property type="molecule type" value="Genomic_DNA"/>
</dbReference>
<dbReference type="Pfam" id="PF04397">
    <property type="entry name" value="LytTR"/>
    <property type="match status" value="1"/>
</dbReference>
<dbReference type="Gene3D" id="2.40.50.1020">
    <property type="entry name" value="LytTr DNA-binding domain"/>
    <property type="match status" value="1"/>
</dbReference>
<dbReference type="Pfam" id="PF00072">
    <property type="entry name" value="Response_reg"/>
    <property type="match status" value="1"/>
</dbReference>
<gene>
    <name evidence="5" type="ORF">FNT36_21040</name>
</gene>
<feature type="domain" description="HTH LytTR-type" evidence="4">
    <location>
        <begin position="157"/>
        <end position="247"/>
    </location>
</feature>
<dbReference type="Gene3D" id="3.40.50.2300">
    <property type="match status" value="1"/>
</dbReference>
<organism evidence="5 6">
    <name type="scientific">Hymenobacter setariae</name>
    <dbReference type="NCBI Taxonomy" id="2594794"/>
    <lineage>
        <taxon>Bacteria</taxon>
        <taxon>Pseudomonadati</taxon>
        <taxon>Bacteroidota</taxon>
        <taxon>Cytophagia</taxon>
        <taxon>Cytophagales</taxon>
        <taxon>Hymenobacteraceae</taxon>
        <taxon>Hymenobacter</taxon>
    </lineage>
</organism>
<dbReference type="RefSeq" id="WP_144851816.1">
    <property type="nucleotide sequence ID" value="NZ_VMRJ01000006.1"/>
</dbReference>
<proteinExistence type="predicted"/>
<reference evidence="5 6" key="1">
    <citation type="submission" date="2019-07" db="EMBL/GenBank/DDBJ databases">
        <title>Hymenobacter sp. straun FUR1 Genome sequencing and assembly.</title>
        <authorList>
            <person name="Chhetri G."/>
        </authorList>
    </citation>
    <scope>NUCLEOTIDE SEQUENCE [LARGE SCALE GENOMIC DNA]</scope>
    <source>
        <strain evidence="5 6">Fur1</strain>
    </source>
</reference>
<keyword evidence="6" id="KW-1185">Reference proteome</keyword>
<evidence type="ECO:0000259" key="4">
    <source>
        <dbReference type="PROSITE" id="PS50930"/>
    </source>
</evidence>
<dbReference type="InterPro" id="IPR001789">
    <property type="entry name" value="Sig_transdc_resp-reg_receiver"/>
</dbReference>
<dbReference type="OrthoDB" id="236568at2"/>
<feature type="modified residue" description="4-aspartylphosphate" evidence="2">
    <location>
        <position position="57"/>
    </location>
</feature>
<dbReference type="PANTHER" id="PTHR44591:SF24">
    <property type="entry name" value="PROTEIN-GLUTAMATE METHYLESTERASE_PROTEIN-GLUTAMINE GLUTAMINASE 1"/>
    <property type="match status" value="1"/>
</dbReference>
<feature type="domain" description="Response regulatory" evidence="3">
    <location>
        <begin position="7"/>
        <end position="122"/>
    </location>
</feature>
<dbReference type="InterPro" id="IPR050595">
    <property type="entry name" value="Bact_response_regulator"/>
</dbReference>
<dbReference type="SUPFAM" id="SSF52172">
    <property type="entry name" value="CheY-like"/>
    <property type="match status" value="1"/>
</dbReference>
<dbReference type="PANTHER" id="PTHR44591">
    <property type="entry name" value="STRESS RESPONSE REGULATOR PROTEIN 1"/>
    <property type="match status" value="1"/>
</dbReference>
<evidence type="ECO:0000313" key="6">
    <source>
        <dbReference type="Proteomes" id="UP000317624"/>
    </source>
</evidence>
<dbReference type="GO" id="GO:0000160">
    <property type="term" value="P:phosphorelay signal transduction system"/>
    <property type="evidence" value="ECO:0007669"/>
    <property type="project" value="InterPro"/>
</dbReference>
<evidence type="ECO:0000313" key="5">
    <source>
        <dbReference type="EMBL" id="TVT37662.1"/>
    </source>
</evidence>
<protein>
    <submittedName>
        <fullName evidence="5">Response regulator transcription factor</fullName>
    </submittedName>
</protein>
<dbReference type="AlphaFoldDB" id="A0A558BMC3"/>
<dbReference type="PROSITE" id="PS50930">
    <property type="entry name" value="HTH_LYTTR"/>
    <property type="match status" value="1"/>
</dbReference>
<accession>A0A558BMC3</accession>
<dbReference type="SMART" id="SM00448">
    <property type="entry name" value="REC"/>
    <property type="match status" value="1"/>
</dbReference>
<name>A0A558BMC3_9BACT</name>
<comment type="caution">
    <text evidence="5">The sequence shown here is derived from an EMBL/GenBank/DDBJ whole genome shotgun (WGS) entry which is preliminary data.</text>
</comment>
<dbReference type="GO" id="GO:0003677">
    <property type="term" value="F:DNA binding"/>
    <property type="evidence" value="ECO:0007669"/>
    <property type="project" value="InterPro"/>
</dbReference>
<evidence type="ECO:0000256" key="1">
    <source>
        <dbReference type="ARBA" id="ARBA00022553"/>
    </source>
</evidence>
<evidence type="ECO:0000256" key="2">
    <source>
        <dbReference type="PROSITE-ProRule" id="PRU00169"/>
    </source>
</evidence>
<dbReference type="PROSITE" id="PS50110">
    <property type="entry name" value="RESPONSE_REGULATORY"/>
    <property type="match status" value="1"/>
</dbReference>
<keyword evidence="1 2" id="KW-0597">Phosphoprotein</keyword>
<dbReference type="SMART" id="SM00850">
    <property type="entry name" value="LytTR"/>
    <property type="match status" value="1"/>
</dbReference>